<proteinExistence type="predicted"/>
<name>A0A2J8QI22_PANTR</name>
<dbReference type="AlphaFoldDB" id="A0A2J8QI22"/>
<evidence type="ECO:0000313" key="2">
    <source>
        <dbReference type="Proteomes" id="UP000236370"/>
    </source>
</evidence>
<accession>A0A2J8QI22</accession>
<feature type="non-terminal residue" evidence="1">
    <location>
        <position position="1"/>
    </location>
</feature>
<dbReference type="EMBL" id="NBAG03000037">
    <property type="protein sequence ID" value="PNI95861.1"/>
    <property type="molecule type" value="Genomic_DNA"/>
</dbReference>
<comment type="caution">
    <text evidence="1">The sequence shown here is derived from an EMBL/GenBank/DDBJ whole genome shotgun (WGS) entry which is preliminary data.</text>
</comment>
<sequence>EIGGDAGGRIGCKELVLMEEQDARVPALEPFRVEQVVRTQGTTCNLLCP</sequence>
<dbReference type="Proteomes" id="UP000236370">
    <property type="component" value="Unassembled WGS sequence"/>
</dbReference>
<organism evidence="1 2">
    <name type="scientific">Pan troglodytes</name>
    <name type="common">Chimpanzee</name>
    <dbReference type="NCBI Taxonomy" id="9598"/>
    <lineage>
        <taxon>Eukaryota</taxon>
        <taxon>Metazoa</taxon>
        <taxon>Chordata</taxon>
        <taxon>Craniata</taxon>
        <taxon>Vertebrata</taxon>
        <taxon>Euteleostomi</taxon>
        <taxon>Mammalia</taxon>
        <taxon>Eutheria</taxon>
        <taxon>Euarchontoglires</taxon>
        <taxon>Primates</taxon>
        <taxon>Haplorrhini</taxon>
        <taxon>Catarrhini</taxon>
        <taxon>Hominidae</taxon>
        <taxon>Pan</taxon>
    </lineage>
</organism>
<evidence type="ECO:0000313" key="1">
    <source>
        <dbReference type="EMBL" id="PNI95861.1"/>
    </source>
</evidence>
<protein>
    <submittedName>
        <fullName evidence="1">ALKBH6 isoform 14</fullName>
    </submittedName>
</protein>
<reference evidence="1 2" key="1">
    <citation type="submission" date="2017-12" db="EMBL/GenBank/DDBJ databases">
        <title>High-resolution comparative analysis of great ape genomes.</title>
        <authorList>
            <person name="Pollen A."/>
            <person name="Hastie A."/>
            <person name="Hormozdiari F."/>
            <person name="Dougherty M."/>
            <person name="Liu R."/>
            <person name="Chaisson M."/>
            <person name="Hoppe E."/>
            <person name="Hill C."/>
            <person name="Pang A."/>
            <person name="Hillier L."/>
            <person name="Baker C."/>
            <person name="Armstrong J."/>
            <person name="Shendure J."/>
            <person name="Paten B."/>
            <person name="Wilson R."/>
            <person name="Chao H."/>
            <person name="Schneider V."/>
            <person name="Ventura M."/>
            <person name="Kronenberg Z."/>
            <person name="Murali S."/>
            <person name="Gordon D."/>
            <person name="Cantsilieris S."/>
            <person name="Munson K."/>
            <person name="Nelson B."/>
            <person name="Raja A."/>
            <person name="Underwood J."/>
            <person name="Diekhans M."/>
            <person name="Fiddes I."/>
            <person name="Haussler D."/>
            <person name="Eichler E."/>
        </authorList>
    </citation>
    <scope>NUCLEOTIDE SEQUENCE [LARGE SCALE GENOMIC DNA]</scope>
    <source>
        <strain evidence="1">Yerkes chimp pedigree #C0471</strain>
    </source>
</reference>
<gene>
    <name evidence="1" type="ORF">CK820_G0030257</name>
</gene>